<proteinExistence type="predicted"/>
<evidence type="ECO:0000256" key="1">
    <source>
        <dbReference type="SAM" id="SignalP"/>
    </source>
</evidence>
<organism evidence="2 3">
    <name type="scientific">Donghicola eburneus</name>
    <dbReference type="NCBI Taxonomy" id="393278"/>
    <lineage>
        <taxon>Bacteria</taxon>
        <taxon>Pseudomonadati</taxon>
        <taxon>Pseudomonadota</taxon>
        <taxon>Alphaproteobacteria</taxon>
        <taxon>Rhodobacterales</taxon>
        <taxon>Roseobacteraceae</taxon>
        <taxon>Donghicola</taxon>
    </lineage>
</organism>
<evidence type="ECO:0000313" key="2">
    <source>
        <dbReference type="EMBL" id="SCM66685.1"/>
    </source>
</evidence>
<sequence length="274" mass="30429">MFISMIRQSRGALVCAFAILQAAPALAICASGNDMVFQCAVAPDGADQITVCRDGDMAFLSRHTRDTGAMYYDPPLTMDPTRDYYVEEVTEGTGLSIAMGFWDPNRDTAAILQFRAGWDDEADDVDLNGPMEMWVQSPDWQQQVDQVLCRPNTVQYDPDVMFDLTLDRGPMGHFYSTENILPEPSLVGRARVSAPDDGIAVYSSSQPNASTPRWARLYDGWDVDVIDRMGDFSAVALTQGVVSDCVLRSDELFQPYIGPCSTGWVETKYLEMLR</sequence>
<accession>A0A1M4MY65</accession>
<protein>
    <submittedName>
        <fullName evidence="2">Putative secreted protein</fullName>
    </submittedName>
</protein>
<dbReference type="EMBL" id="FMJB01000034">
    <property type="protein sequence ID" value="SCM66685.1"/>
    <property type="molecule type" value="Genomic_DNA"/>
</dbReference>
<reference evidence="3" key="1">
    <citation type="submission" date="2016-09" db="EMBL/GenBank/DDBJ databases">
        <authorList>
            <person name="Wibberg D."/>
        </authorList>
    </citation>
    <scope>NUCLEOTIDE SEQUENCE [LARGE SCALE GENOMIC DNA]</scope>
</reference>
<dbReference type="AlphaFoldDB" id="A0A1M4MY65"/>
<name>A0A1M4MY65_9RHOB</name>
<keyword evidence="1" id="KW-0732">Signal</keyword>
<keyword evidence="3" id="KW-1185">Reference proteome</keyword>
<feature type="signal peptide" evidence="1">
    <location>
        <begin position="1"/>
        <end position="27"/>
    </location>
</feature>
<feature type="chain" id="PRO_5012951277" evidence="1">
    <location>
        <begin position="28"/>
        <end position="274"/>
    </location>
</feature>
<gene>
    <name evidence="2" type="ORF">KARMA_0865</name>
</gene>
<evidence type="ECO:0000313" key="3">
    <source>
        <dbReference type="Proteomes" id="UP000184085"/>
    </source>
</evidence>
<dbReference type="Proteomes" id="UP000184085">
    <property type="component" value="Unassembled WGS sequence"/>
</dbReference>